<evidence type="ECO:0000256" key="1">
    <source>
        <dbReference type="SAM" id="MobiDB-lite"/>
    </source>
</evidence>
<evidence type="ECO:0000313" key="3">
    <source>
        <dbReference type="Proteomes" id="UP000001307"/>
    </source>
</evidence>
<dbReference type="AlphaFoldDB" id="E4XB11"/>
<dbReference type="InParanoid" id="E4XB11"/>
<feature type="region of interest" description="Disordered" evidence="1">
    <location>
        <begin position="1"/>
        <end position="45"/>
    </location>
</feature>
<dbReference type="OrthoDB" id="10353949at2759"/>
<proteinExistence type="predicted"/>
<organism evidence="2">
    <name type="scientific">Oikopleura dioica</name>
    <name type="common">Tunicate</name>
    <dbReference type="NCBI Taxonomy" id="34765"/>
    <lineage>
        <taxon>Eukaryota</taxon>
        <taxon>Metazoa</taxon>
        <taxon>Chordata</taxon>
        <taxon>Tunicata</taxon>
        <taxon>Appendicularia</taxon>
        <taxon>Copelata</taxon>
        <taxon>Oikopleuridae</taxon>
        <taxon>Oikopleura</taxon>
    </lineage>
</organism>
<name>E4XB11_OIKDI</name>
<keyword evidence="3" id="KW-1185">Reference proteome</keyword>
<sequence length="269" mass="31132">MATGSLLRPRPAAAMDGLSPRQTARMSVAGRHRMGPAGESRKSLRPRMSIAQARMSVVQGNMRGRRGLPLNSNLLKPENKRPRCQAWRLPIEKQKIVKVGKRRTAVFDNREFYYFCPACNVSFNDFDEYQSHLIVRELSLSQEEMLDEISRQIKDQNLKRTNREIMNEYARKSLAPNRRTMSRKVDPDISTFLSQAEELELHLSTLKKKSDYRDANFKFNIREKQKFYDMQEALENAKKAKAKLTAYRSKIIVKNVAKTHGVSETRLIL</sequence>
<dbReference type="EMBL" id="FN653033">
    <property type="protein sequence ID" value="CBY08838.1"/>
    <property type="molecule type" value="Genomic_DNA"/>
</dbReference>
<evidence type="ECO:0000313" key="2">
    <source>
        <dbReference type="EMBL" id="CBY08838.1"/>
    </source>
</evidence>
<dbReference type="Proteomes" id="UP000001307">
    <property type="component" value="Unassembled WGS sequence"/>
</dbReference>
<accession>E4XB11</accession>
<gene>
    <name evidence="2" type="ORF">GSOID_T00005676001</name>
</gene>
<protein>
    <submittedName>
        <fullName evidence="2">Uncharacterized protein</fullName>
    </submittedName>
</protein>
<reference evidence="2" key="1">
    <citation type="journal article" date="2010" name="Science">
        <title>Plasticity of animal genome architecture unmasked by rapid evolution of a pelagic tunicate.</title>
        <authorList>
            <person name="Denoeud F."/>
            <person name="Henriet S."/>
            <person name="Mungpakdee S."/>
            <person name="Aury J.M."/>
            <person name="Da Silva C."/>
            <person name="Brinkmann H."/>
            <person name="Mikhaleva J."/>
            <person name="Olsen L.C."/>
            <person name="Jubin C."/>
            <person name="Canestro C."/>
            <person name="Bouquet J.M."/>
            <person name="Danks G."/>
            <person name="Poulain J."/>
            <person name="Campsteijn C."/>
            <person name="Adamski M."/>
            <person name="Cross I."/>
            <person name="Yadetie F."/>
            <person name="Muffato M."/>
            <person name="Louis A."/>
            <person name="Butcher S."/>
            <person name="Tsagkogeorga G."/>
            <person name="Konrad A."/>
            <person name="Singh S."/>
            <person name="Jensen M.F."/>
            <person name="Cong E.H."/>
            <person name="Eikeseth-Otteraa H."/>
            <person name="Noel B."/>
            <person name="Anthouard V."/>
            <person name="Porcel B.M."/>
            <person name="Kachouri-Lafond R."/>
            <person name="Nishino A."/>
            <person name="Ugolini M."/>
            <person name="Chourrout P."/>
            <person name="Nishida H."/>
            <person name="Aasland R."/>
            <person name="Huzurbazar S."/>
            <person name="Westhof E."/>
            <person name="Delsuc F."/>
            <person name="Lehrach H."/>
            <person name="Reinhardt R."/>
            <person name="Weissenbach J."/>
            <person name="Roy S.W."/>
            <person name="Artiguenave F."/>
            <person name="Postlethwait J.H."/>
            <person name="Manak J.R."/>
            <person name="Thompson E.M."/>
            <person name="Jaillon O."/>
            <person name="Du Pasquier L."/>
            <person name="Boudinot P."/>
            <person name="Liberles D.A."/>
            <person name="Volff J.N."/>
            <person name="Philippe H."/>
            <person name="Lenhard B."/>
            <person name="Roest Crollius H."/>
            <person name="Wincker P."/>
            <person name="Chourrout D."/>
        </authorList>
    </citation>
    <scope>NUCLEOTIDE SEQUENCE [LARGE SCALE GENOMIC DNA]</scope>
</reference>